<feature type="non-terminal residue" evidence="2">
    <location>
        <position position="49"/>
    </location>
</feature>
<proteinExistence type="predicted"/>
<evidence type="ECO:0000313" key="3">
    <source>
        <dbReference type="Proteomes" id="UP001066276"/>
    </source>
</evidence>
<protein>
    <submittedName>
        <fullName evidence="2">Uncharacterized protein</fullName>
    </submittedName>
</protein>
<feature type="region of interest" description="Disordered" evidence="1">
    <location>
        <begin position="1"/>
        <end position="27"/>
    </location>
</feature>
<evidence type="ECO:0000313" key="2">
    <source>
        <dbReference type="EMBL" id="KAJ1127102.1"/>
    </source>
</evidence>
<sequence length="49" mass="5069">LKTGGCKGKKENKVTRRTPEKTGDSGLVKANCQSSSALLVASVLPALLL</sequence>
<dbReference type="Proteomes" id="UP001066276">
    <property type="component" value="Chromosome 7"/>
</dbReference>
<dbReference type="EMBL" id="JANPWB010000011">
    <property type="protein sequence ID" value="KAJ1127102.1"/>
    <property type="molecule type" value="Genomic_DNA"/>
</dbReference>
<keyword evidence="3" id="KW-1185">Reference proteome</keyword>
<feature type="non-terminal residue" evidence="2">
    <location>
        <position position="1"/>
    </location>
</feature>
<gene>
    <name evidence="2" type="ORF">NDU88_005506</name>
</gene>
<dbReference type="AlphaFoldDB" id="A0AAV7PIA1"/>
<accession>A0AAV7PIA1</accession>
<organism evidence="2 3">
    <name type="scientific">Pleurodeles waltl</name>
    <name type="common">Iberian ribbed newt</name>
    <dbReference type="NCBI Taxonomy" id="8319"/>
    <lineage>
        <taxon>Eukaryota</taxon>
        <taxon>Metazoa</taxon>
        <taxon>Chordata</taxon>
        <taxon>Craniata</taxon>
        <taxon>Vertebrata</taxon>
        <taxon>Euteleostomi</taxon>
        <taxon>Amphibia</taxon>
        <taxon>Batrachia</taxon>
        <taxon>Caudata</taxon>
        <taxon>Salamandroidea</taxon>
        <taxon>Salamandridae</taxon>
        <taxon>Pleurodelinae</taxon>
        <taxon>Pleurodeles</taxon>
    </lineage>
</organism>
<reference evidence="2" key="1">
    <citation type="journal article" date="2022" name="bioRxiv">
        <title>Sequencing and chromosome-scale assembly of the giantPleurodeles waltlgenome.</title>
        <authorList>
            <person name="Brown T."/>
            <person name="Elewa A."/>
            <person name="Iarovenko S."/>
            <person name="Subramanian E."/>
            <person name="Araus A.J."/>
            <person name="Petzold A."/>
            <person name="Susuki M."/>
            <person name="Suzuki K.-i.T."/>
            <person name="Hayashi T."/>
            <person name="Toyoda A."/>
            <person name="Oliveira C."/>
            <person name="Osipova E."/>
            <person name="Leigh N.D."/>
            <person name="Simon A."/>
            <person name="Yun M.H."/>
        </authorList>
    </citation>
    <scope>NUCLEOTIDE SEQUENCE</scope>
    <source>
        <strain evidence="2">20211129_DDA</strain>
        <tissue evidence="2">Liver</tissue>
    </source>
</reference>
<evidence type="ECO:0000256" key="1">
    <source>
        <dbReference type="SAM" id="MobiDB-lite"/>
    </source>
</evidence>
<name>A0AAV7PIA1_PLEWA</name>
<feature type="compositionally biased region" description="Basic and acidic residues" evidence="1">
    <location>
        <begin position="8"/>
        <end position="23"/>
    </location>
</feature>
<comment type="caution">
    <text evidence="2">The sequence shown here is derived from an EMBL/GenBank/DDBJ whole genome shotgun (WGS) entry which is preliminary data.</text>
</comment>